<dbReference type="InterPro" id="IPR000851">
    <property type="entry name" value="Ribosomal_uS5"/>
</dbReference>
<dbReference type="InterPro" id="IPR005324">
    <property type="entry name" value="Ribosomal_uS5_C"/>
</dbReference>
<dbReference type="GO" id="GO:0003729">
    <property type="term" value="F:mRNA binding"/>
    <property type="evidence" value="ECO:0007669"/>
    <property type="project" value="UniProtKB-ARBA"/>
</dbReference>
<evidence type="ECO:0000256" key="6">
    <source>
        <dbReference type="PROSITE-ProRule" id="PRU00268"/>
    </source>
</evidence>
<dbReference type="SUPFAM" id="SSF54768">
    <property type="entry name" value="dsRNA-binding domain-like"/>
    <property type="match status" value="1"/>
</dbReference>
<evidence type="ECO:0000256" key="7">
    <source>
        <dbReference type="RuleBase" id="RU003823"/>
    </source>
</evidence>
<sequence>MHFCRGFRSDEPGEDDDFLADVYDEMEREKQQEREDRKRKGLDTKDIDEEDKEDYMGVTPLIEKLEKKHLKEKETTKKIRKKFEWSSDSDSESEDEEDYVKQEKQFERKKKMHEQLLKNFCEAVTLDDAFKWMDKIDKFEERHFKLSPEYRVIGDLMNLLKVAEGKEKFILQQKLNRAVRLLQWRERYDPNNPANYKVTTNQQVGSPVDHEEEAEEEIQKKIVRKDDEDEDEEEFDDMKEKDNILLEKLNAIDKKLEEKLAELDYTFGRKGKLLEEEIRNLAEERNSLTEKKRRPLYRKGFDLRLIDINRTCKVTKGGQVVKYTVLMVCGNYHGVVGYAKAKADAVPIAVQRAHEKCFQNLHYIERHEEHTIAHAIQASYKKTKVYLWPAPTASGMRSGRTVENILLLAGFNNIKSKVIGSRNPHNTVKSVFKALNAVETPKDMQEKFGRAVVEKHLLQ</sequence>
<dbReference type="GO" id="GO:0019843">
    <property type="term" value="F:rRNA binding"/>
    <property type="evidence" value="ECO:0007669"/>
    <property type="project" value="UniProtKB-KW"/>
</dbReference>
<keyword evidence="3" id="KW-0694">RNA-binding</keyword>
<dbReference type="InterPro" id="IPR013810">
    <property type="entry name" value="Ribosomal_uS5_N"/>
</dbReference>
<dbReference type="PROSITE" id="PS50881">
    <property type="entry name" value="S5_DSRBD"/>
    <property type="match status" value="1"/>
</dbReference>
<dbReference type="Gene3D" id="3.30.230.10">
    <property type="match status" value="1"/>
</dbReference>
<dbReference type="PANTHER" id="PTHR48432:SF1">
    <property type="entry name" value="S5 DRBM DOMAIN-CONTAINING PROTEIN"/>
    <property type="match status" value="1"/>
</dbReference>
<organism evidence="10 11">
    <name type="scientific">Hibiscus syriacus</name>
    <name type="common">Rose of Sharon</name>
    <dbReference type="NCBI Taxonomy" id="106335"/>
    <lineage>
        <taxon>Eukaryota</taxon>
        <taxon>Viridiplantae</taxon>
        <taxon>Streptophyta</taxon>
        <taxon>Embryophyta</taxon>
        <taxon>Tracheophyta</taxon>
        <taxon>Spermatophyta</taxon>
        <taxon>Magnoliopsida</taxon>
        <taxon>eudicotyledons</taxon>
        <taxon>Gunneridae</taxon>
        <taxon>Pentapetalae</taxon>
        <taxon>rosids</taxon>
        <taxon>malvids</taxon>
        <taxon>Malvales</taxon>
        <taxon>Malvaceae</taxon>
        <taxon>Malvoideae</taxon>
        <taxon>Hibiscus</taxon>
    </lineage>
</organism>
<evidence type="ECO:0000256" key="2">
    <source>
        <dbReference type="ARBA" id="ARBA00022730"/>
    </source>
</evidence>
<dbReference type="GO" id="GO:0003735">
    <property type="term" value="F:structural constituent of ribosome"/>
    <property type="evidence" value="ECO:0007669"/>
    <property type="project" value="UniProtKB-UniRule"/>
</dbReference>
<keyword evidence="5 6" id="KW-0687">Ribonucleoprotein</keyword>
<dbReference type="EMBL" id="VEPZ02000958">
    <property type="protein sequence ID" value="KAE8707870.1"/>
    <property type="molecule type" value="Genomic_DNA"/>
</dbReference>
<feature type="region of interest" description="Disordered" evidence="8">
    <location>
        <begin position="192"/>
        <end position="237"/>
    </location>
</feature>
<keyword evidence="2" id="KW-0699">rRNA-binding</keyword>
<dbReference type="InterPro" id="IPR014721">
    <property type="entry name" value="Ribsml_uS5_D2-typ_fold_subgr"/>
</dbReference>
<feature type="region of interest" description="Disordered" evidence="8">
    <location>
        <begin position="1"/>
        <end position="53"/>
    </location>
</feature>
<evidence type="ECO:0000313" key="11">
    <source>
        <dbReference type="Proteomes" id="UP000436088"/>
    </source>
</evidence>
<proteinExistence type="inferred from homology"/>
<gene>
    <name evidence="10" type="ORF">F3Y22_tig00110372pilonHSYRG00222</name>
</gene>
<feature type="compositionally biased region" description="Polar residues" evidence="8">
    <location>
        <begin position="192"/>
        <end position="205"/>
    </location>
</feature>
<evidence type="ECO:0000256" key="4">
    <source>
        <dbReference type="ARBA" id="ARBA00022980"/>
    </source>
</evidence>
<keyword evidence="4 6" id="KW-0689">Ribosomal protein</keyword>
<evidence type="ECO:0000256" key="8">
    <source>
        <dbReference type="SAM" id="MobiDB-lite"/>
    </source>
</evidence>
<comment type="similarity">
    <text evidence="1 7">Belongs to the universal ribosomal protein uS5 family.</text>
</comment>
<feature type="compositionally biased region" description="Basic and acidic residues" evidence="8">
    <location>
        <begin position="25"/>
        <end position="45"/>
    </location>
</feature>
<feature type="compositionally biased region" description="Acidic residues" evidence="8">
    <location>
        <begin position="12"/>
        <end position="24"/>
    </location>
</feature>
<dbReference type="GO" id="GO:1990904">
    <property type="term" value="C:ribonucleoprotein complex"/>
    <property type="evidence" value="ECO:0007669"/>
    <property type="project" value="UniProtKB-UniRule"/>
</dbReference>
<keyword evidence="11" id="KW-1185">Reference proteome</keyword>
<dbReference type="OrthoDB" id="309483at2759"/>
<protein>
    <submittedName>
        <fullName evidence="10">Pentatricopeptide repeat-containing protein, putative isoform 1</fullName>
    </submittedName>
</protein>
<name>A0A6A3AT58_HIBSY</name>
<dbReference type="AlphaFoldDB" id="A0A6A3AT58"/>
<dbReference type="Pfam" id="PF00333">
    <property type="entry name" value="Ribosomal_S5"/>
    <property type="match status" value="1"/>
</dbReference>
<dbReference type="Proteomes" id="UP000436088">
    <property type="component" value="Unassembled WGS sequence"/>
</dbReference>
<dbReference type="GO" id="GO:0006412">
    <property type="term" value="P:translation"/>
    <property type="evidence" value="ECO:0007669"/>
    <property type="project" value="InterPro"/>
</dbReference>
<evidence type="ECO:0000259" key="9">
    <source>
        <dbReference type="PROSITE" id="PS50881"/>
    </source>
</evidence>
<dbReference type="Gene3D" id="3.30.160.20">
    <property type="match status" value="1"/>
</dbReference>
<evidence type="ECO:0000256" key="1">
    <source>
        <dbReference type="ARBA" id="ARBA00008945"/>
    </source>
</evidence>
<evidence type="ECO:0000256" key="3">
    <source>
        <dbReference type="ARBA" id="ARBA00022884"/>
    </source>
</evidence>
<dbReference type="Pfam" id="PF03719">
    <property type="entry name" value="Ribosomal_S5_C"/>
    <property type="match status" value="1"/>
</dbReference>
<accession>A0A6A3AT58</accession>
<feature type="domain" description="S5 DRBM" evidence="9">
    <location>
        <begin position="301"/>
        <end position="364"/>
    </location>
</feature>
<dbReference type="GO" id="GO:0005840">
    <property type="term" value="C:ribosome"/>
    <property type="evidence" value="ECO:0007669"/>
    <property type="project" value="UniProtKB-KW"/>
</dbReference>
<comment type="caution">
    <text evidence="10">The sequence shown here is derived from an EMBL/GenBank/DDBJ whole genome shotgun (WGS) entry which is preliminary data.</text>
</comment>
<dbReference type="FunFam" id="3.30.160.20:FF:000039">
    <property type="entry name" value="30S ribosomal protein S5"/>
    <property type="match status" value="1"/>
</dbReference>
<reference evidence="10" key="1">
    <citation type="submission" date="2019-09" db="EMBL/GenBank/DDBJ databases">
        <title>Draft genome information of white flower Hibiscus syriacus.</title>
        <authorList>
            <person name="Kim Y.-M."/>
        </authorList>
    </citation>
    <scope>NUCLEOTIDE SEQUENCE [LARGE SCALE GENOMIC DNA]</scope>
    <source>
        <strain evidence="10">YM2019G1</strain>
    </source>
</reference>
<evidence type="ECO:0000313" key="10">
    <source>
        <dbReference type="EMBL" id="KAE8707870.1"/>
    </source>
</evidence>
<feature type="compositionally biased region" description="Basic and acidic residues" evidence="8">
    <location>
        <begin position="217"/>
        <end position="226"/>
    </location>
</feature>
<feature type="compositionally biased region" description="Acidic residues" evidence="8">
    <location>
        <begin position="227"/>
        <end position="237"/>
    </location>
</feature>
<dbReference type="PANTHER" id="PTHR48432">
    <property type="entry name" value="S5 DRBM DOMAIN-CONTAINING PROTEIN"/>
    <property type="match status" value="1"/>
</dbReference>
<dbReference type="SUPFAM" id="SSF54211">
    <property type="entry name" value="Ribosomal protein S5 domain 2-like"/>
    <property type="match status" value="1"/>
</dbReference>
<dbReference type="InterPro" id="IPR020568">
    <property type="entry name" value="Ribosomal_Su5_D2-typ_SF"/>
</dbReference>
<dbReference type="GO" id="GO:0005737">
    <property type="term" value="C:cytoplasm"/>
    <property type="evidence" value="ECO:0007669"/>
    <property type="project" value="UniProtKB-ARBA"/>
</dbReference>
<dbReference type="FunFam" id="3.30.230.10:FF:000002">
    <property type="entry name" value="30S ribosomal protein S5"/>
    <property type="match status" value="1"/>
</dbReference>
<evidence type="ECO:0000256" key="5">
    <source>
        <dbReference type="ARBA" id="ARBA00023274"/>
    </source>
</evidence>